<name>A0A8J6ISE1_9ALTE</name>
<proteinExistence type="predicted"/>
<comment type="caution">
    <text evidence="3">The sequence shown here is derived from an EMBL/GenBank/DDBJ whole genome shotgun (WGS) entry which is preliminary data.</text>
</comment>
<evidence type="ECO:0000313" key="3">
    <source>
        <dbReference type="EMBL" id="MBC3764718.1"/>
    </source>
</evidence>
<dbReference type="PANTHER" id="PTHR43777">
    <property type="entry name" value="MOLYBDENUM COFACTOR CYTIDYLYLTRANSFERASE"/>
    <property type="match status" value="1"/>
</dbReference>
<dbReference type="InterPro" id="IPR029044">
    <property type="entry name" value="Nucleotide-diphossugar_trans"/>
</dbReference>
<dbReference type="Pfam" id="PF12804">
    <property type="entry name" value="NTP_transf_3"/>
    <property type="match status" value="1"/>
</dbReference>
<keyword evidence="1" id="KW-0460">Magnesium</keyword>
<organism evidence="3 4">
    <name type="scientific">Neptunicella marina</name>
    <dbReference type="NCBI Taxonomy" id="2125989"/>
    <lineage>
        <taxon>Bacteria</taxon>
        <taxon>Pseudomonadati</taxon>
        <taxon>Pseudomonadota</taxon>
        <taxon>Gammaproteobacteria</taxon>
        <taxon>Alteromonadales</taxon>
        <taxon>Alteromonadaceae</taxon>
        <taxon>Neptunicella</taxon>
    </lineage>
</organism>
<gene>
    <name evidence="3" type="ORF">H8B19_02445</name>
</gene>
<dbReference type="EMBL" id="JACNEP010000002">
    <property type="protein sequence ID" value="MBC3764718.1"/>
    <property type="molecule type" value="Genomic_DNA"/>
</dbReference>
<dbReference type="CDD" id="cd04182">
    <property type="entry name" value="GT_2_like_f"/>
    <property type="match status" value="1"/>
</dbReference>
<protein>
    <submittedName>
        <fullName evidence="3">Nucleotidyltransferase family protein</fullName>
    </submittedName>
</protein>
<reference evidence="3" key="1">
    <citation type="journal article" date="2018" name="Int. J. Syst. Evol. Microbiol.">
        <title>Neptunicella marina gen. nov., sp. nov., isolated from surface seawater.</title>
        <authorList>
            <person name="Liu X."/>
            <person name="Lai Q."/>
            <person name="Du Y."/>
            <person name="Zhang X."/>
            <person name="Liu Z."/>
            <person name="Sun F."/>
            <person name="Shao Z."/>
        </authorList>
    </citation>
    <scope>NUCLEOTIDE SEQUENCE</scope>
    <source>
        <strain evidence="3">S27-2</strain>
    </source>
</reference>
<dbReference type="InterPro" id="IPR025877">
    <property type="entry name" value="MobA-like_NTP_Trfase"/>
</dbReference>
<dbReference type="PANTHER" id="PTHR43777:SF1">
    <property type="entry name" value="MOLYBDENUM COFACTOR CYTIDYLYLTRANSFERASE"/>
    <property type="match status" value="1"/>
</dbReference>
<accession>A0A8J6ISE1</accession>
<dbReference type="RefSeq" id="WP_186505200.1">
    <property type="nucleotide sequence ID" value="NZ_JACNEP010000002.1"/>
</dbReference>
<evidence type="ECO:0000259" key="2">
    <source>
        <dbReference type="Pfam" id="PF12804"/>
    </source>
</evidence>
<feature type="domain" description="MobA-like NTP transferase" evidence="2">
    <location>
        <begin position="7"/>
        <end position="164"/>
    </location>
</feature>
<sequence length="198" mass="21856">MIHICTVILAAGQSQRFNGIKQLAKVNSTGKCLLQYCLEAYADMPDISLVLGANAEQIRQQCNISLPVIKNSNWQHGLSTSIVEGVNNLPEKCTHMLIGLADHISVSATHIQQLCDAAKQYPAHIIVSQYEGIEGVPAIFPRQFFKGLLALSGDNGAKKIIDQYPQQIRSVALQQGWLDIDTQTDLQNWLSSQKETRT</sequence>
<dbReference type="SUPFAM" id="SSF53448">
    <property type="entry name" value="Nucleotide-diphospho-sugar transferases"/>
    <property type="match status" value="1"/>
</dbReference>
<reference evidence="3" key="2">
    <citation type="submission" date="2020-08" db="EMBL/GenBank/DDBJ databases">
        <authorList>
            <person name="Lai Q."/>
        </authorList>
    </citation>
    <scope>NUCLEOTIDE SEQUENCE</scope>
    <source>
        <strain evidence="3">S27-2</strain>
    </source>
</reference>
<dbReference type="AlphaFoldDB" id="A0A8J6ISE1"/>
<dbReference type="GO" id="GO:0016779">
    <property type="term" value="F:nucleotidyltransferase activity"/>
    <property type="evidence" value="ECO:0007669"/>
    <property type="project" value="UniProtKB-ARBA"/>
</dbReference>
<evidence type="ECO:0000256" key="1">
    <source>
        <dbReference type="ARBA" id="ARBA00022842"/>
    </source>
</evidence>
<keyword evidence="4" id="KW-1185">Reference proteome</keyword>
<evidence type="ECO:0000313" key="4">
    <source>
        <dbReference type="Proteomes" id="UP000601768"/>
    </source>
</evidence>
<dbReference type="Gene3D" id="3.90.550.10">
    <property type="entry name" value="Spore Coat Polysaccharide Biosynthesis Protein SpsA, Chain A"/>
    <property type="match status" value="1"/>
</dbReference>
<dbReference type="Proteomes" id="UP000601768">
    <property type="component" value="Unassembled WGS sequence"/>
</dbReference>